<dbReference type="Gene3D" id="1.10.10.10">
    <property type="entry name" value="Winged helix-like DNA-binding domain superfamily/Winged helix DNA-binding domain"/>
    <property type="match status" value="1"/>
</dbReference>
<dbReference type="Gene3D" id="1.10.1740.10">
    <property type="match status" value="1"/>
</dbReference>
<dbReference type="InterPro" id="IPR014325">
    <property type="entry name" value="RNA_pol_sigma-E_actinobac"/>
</dbReference>
<dbReference type="GO" id="GO:0016987">
    <property type="term" value="F:sigma factor activity"/>
    <property type="evidence" value="ECO:0007669"/>
    <property type="project" value="UniProtKB-KW"/>
</dbReference>
<dbReference type="GO" id="GO:0003677">
    <property type="term" value="F:DNA binding"/>
    <property type="evidence" value="ECO:0007669"/>
    <property type="project" value="UniProtKB-KW"/>
</dbReference>
<dbReference type="Pfam" id="PF04542">
    <property type="entry name" value="Sigma70_r2"/>
    <property type="match status" value="1"/>
</dbReference>
<evidence type="ECO:0000256" key="1">
    <source>
        <dbReference type="ARBA" id="ARBA00010641"/>
    </source>
</evidence>
<accession>A0A853A4G1</accession>
<organism evidence="8 9">
    <name type="scientific">Allostreptomyces psammosilenae</name>
    <dbReference type="NCBI Taxonomy" id="1892865"/>
    <lineage>
        <taxon>Bacteria</taxon>
        <taxon>Bacillati</taxon>
        <taxon>Actinomycetota</taxon>
        <taxon>Actinomycetes</taxon>
        <taxon>Kitasatosporales</taxon>
        <taxon>Streptomycetaceae</taxon>
        <taxon>Allostreptomyces</taxon>
    </lineage>
</organism>
<evidence type="ECO:0000313" key="9">
    <source>
        <dbReference type="Proteomes" id="UP000567795"/>
    </source>
</evidence>
<keyword evidence="2" id="KW-0805">Transcription regulation</keyword>
<dbReference type="PANTHER" id="PTHR43133">
    <property type="entry name" value="RNA POLYMERASE ECF-TYPE SIGMA FACTO"/>
    <property type="match status" value="1"/>
</dbReference>
<dbReference type="Pfam" id="PF08281">
    <property type="entry name" value="Sigma70_r4_2"/>
    <property type="match status" value="1"/>
</dbReference>
<dbReference type="AlphaFoldDB" id="A0A853A4G1"/>
<comment type="caution">
    <text evidence="8">The sequence shown here is derived from an EMBL/GenBank/DDBJ whole genome shotgun (WGS) entry which is preliminary data.</text>
</comment>
<feature type="domain" description="RNA polymerase sigma-70 region 2" evidence="6">
    <location>
        <begin position="18"/>
        <end position="77"/>
    </location>
</feature>
<dbReference type="InterPro" id="IPR013249">
    <property type="entry name" value="RNA_pol_sigma70_r4_t2"/>
</dbReference>
<gene>
    <name evidence="8" type="ORF">FHU37_002534</name>
</gene>
<evidence type="ECO:0000259" key="6">
    <source>
        <dbReference type="Pfam" id="PF04542"/>
    </source>
</evidence>
<keyword evidence="4" id="KW-0238">DNA-binding</keyword>
<dbReference type="NCBIfam" id="TIGR02937">
    <property type="entry name" value="sigma70-ECF"/>
    <property type="match status" value="1"/>
</dbReference>
<proteinExistence type="inferred from homology"/>
<name>A0A853A4G1_9ACTN</name>
<evidence type="ECO:0000256" key="4">
    <source>
        <dbReference type="ARBA" id="ARBA00023125"/>
    </source>
</evidence>
<dbReference type="InterPro" id="IPR007627">
    <property type="entry name" value="RNA_pol_sigma70_r2"/>
</dbReference>
<dbReference type="RefSeq" id="WP_179814306.1">
    <property type="nucleotide sequence ID" value="NZ_JACBZD010000001.1"/>
</dbReference>
<dbReference type="InterPro" id="IPR039425">
    <property type="entry name" value="RNA_pol_sigma-70-like"/>
</dbReference>
<dbReference type="EMBL" id="JACBZD010000001">
    <property type="protein sequence ID" value="NYI05591.1"/>
    <property type="molecule type" value="Genomic_DNA"/>
</dbReference>
<dbReference type="InterPro" id="IPR014284">
    <property type="entry name" value="RNA_pol_sigma-70_dom"/>
</dbReference>
<keyword evidence="3" id="KW-0731">Sigma factor</keyword>
<protein>
    <submittedName>
        <fullName evidence="8">RNA polymerase sigma-70 factor (Sigma-E family)</fullName>
    </submittedName>
</protein>
<evidence type="ECO:0000259" key="7">
    <source>
        <dbReference type="Pfam" id="PF08281"/>
    </source>
</evidence>
<sequence>MAVDHGEFMEFATARSAHLFRTAYLLCGDWHLAEDLTQTTLATLYRHWKRVRRADNPAAYAQAAVVRAFLSHRRLRRATERPTGTLPDTPQAEPDDAALRVTLLAALRELPAKDRAVVVLRYWDDRSVEETAALLRMRPGAVRTRAMRALARLRVALGDDRELLRELALR</sequence>
<dbReference type="InterPro" id="IPR013324">
    <property type="entry name" value="RNA_pol_sigma_r3/r4-like"/>
</dbReference>
<keyword evidence="5" id="KW-0804">Transcription</keyword>
<reference evidence="8 9" key="1">
    <citation type="submission" date="2020-07" db="EMBL/GenBank/DDBJ databases">
        <title>Sequencing the genomes of 1000 actinobacteria strains.</title>
        <authorList>
            <person name="Klenk H.-P."/>
        </authorList>
    </citation>
    <scope>NUCLEOTIDE SEQUENCE [LARGE SCALE GENOMIC DNA]</scope>
    <source>
        <strain evidence="8 9">DSM 42178</strain>
    </source>
</reference>
<dbReference type="GO" id="GO:0006352">
    <property type="term" value="P:DNA-templated transcription initiation"/>
    <property type="evidence" value="ECO:0007669"/>
    <property type="project" value="InterPro"/>
</dbReference>
<dbReference type="CDD" id="cd06171">
    <property type="entry name" value="Sigma70_r4"/>
    <property type="match status" value="1"/>
</dbReference>
<dbReference type="SUPFAM" id="SSF88946">
    <property type="entry name" value="Sigma2 domain of RNA polymerase sigma factors"/>
    <property type="match status" value="1"/>
</dbReference>
<feature type="domain" description="RNA polymerase sigma factor 70 region 4 type 2" evidence="7">
    <location>
        <begin position="102"/>
        <end position="153"/>
    </location>
</feature>
<comment type="similarity">
    <text evidence="1">Belongs to the sigma-70 factor family. ECF subfamily.</text>
</comment>
<dbReference type="SUPFAM" id="SSF88659">
    <property type="entry name" value="Sigma3 and sigma4 domains of RNA polymerase sigma factors"/>
    <property type="match status" value="1"/>
</dbReference>
<evidence type="ECO:0000256" key="3">
    <source>
        <dbReference type="ARBA" id="ARBA00023082"/>
    </source>
</evidence>
<dbReference type="Proteomes" id="UP000567795">
    <property type="component" value="Unassembled WGS sequence"/>
</dbReference>
<dbReference type="NCBIfam" id="TIGR02983">
    <property type="entry name" value="SigE-fam_strep"/>
    <property type="match status" value="1"/>
</dbReference>
<keyword evidence="9" id="KW-1185">Reference proteome</keyword>
<evidence type="ECO:0000256" key="2">
    <source>
        <dbReference type="ARBA" id="ARBA00023015"/>
    </source>
</evidence>
<dbReference type="InterPro" id="IPR013325">
    <property type="entry name" value="RNA_pol_sigma_r2"/>
</dbReference>
<evidence type="ECO:0000256" key="5">
    <source>
        <dbReference type="ARBA" id="ARBA00023163"/>
    </source>
</evidence>
<evidence type="ECO:0000313" key="8">
    <source>
        <dbReference type="EMBL" id="NYI05591.1"/>
    </source>
</evidence>
<dbReference type="PANTHER" id="PTHR43133:SF50">
    <property type="entry name" value="ECF RNA POLYMERASE SIGMA FACTOR SIGM"/>
    <property type="match status" value="1"/>
</dbReference>
<dbReference type="InterPro" id="IPR036388">
    <property type="entry name" value="WH-like_DNA-bd_sf"/>
</dbReference>